<feature type="chain" id="PRO_5047508952" evidence="1">
    <location>
        <begin position="22"/>
        <end position="441"/>
    </location>
</feature>
<accession>A0ABY5UYS0</accession>
<dbReference type="EMBL" id="CP102294">
    <property type="protein sequence ID" value="UWN57037.1"/>
    <property type="molecule type" value="Genomic_DNA"/>
</dbReference>
<keyword evidence="1" id="KW-0732">Signal</keyword>
<dbReference type="SUPFAM" id="SSF53474">
    <property type="entry name" value="alpha/beta-Hydrolases"/>
    <property type="match status" value="1"/>
</dbReference>
<evidence type="ECO:0000313" key="4">
    <source>
        <dbReference type="Proteomes" id="UP001059295"/>
    </source>
</evidence>
<dbReference type="Proteomes" id="UP001059295">
    <property type="component" value="Chromosome"/>
</dbReference>
<keyword evidence="4" id="KW-1185">Reference proteome</keyword>
<reference evidence="3" key="1">
    <citation type="journal article" date="2022" name="Cell">
        <title>Design, construction, and in vivo augmentation of a complex gut microbiome.</title>
        <authorList>
            <person name="Cheng A.G."/>
            <person name="Ho P.Y."/>
            <person name="Aranda-Diaz A."/>
            <person name="Jain S."/>
            <person name="Yu F.B."/>
            <person name="Meng X."/>
            <person name="Wang M."/>
            <person name="Iakiviak M."/>
            <person name="Nagashima K."/>
            <person name="Zhao A."/>
            <person name="Murugkar P."/>
            <person name="Patil A."/>
            <person name="Atabakhsh K."/>
            <person name="Weakley A."/>
            <person name="Yan J."/>
            <person name="Brumbaugh A.R."/>
            <person name="Higginbottom S."/>
            <person name="Dimas A."/>
            <person name="Shiver A.L."/>
            <person name="Deutschbauer A."/>
            <person name="Neff N."/>
            <person name="Sonnenburg J.L."/>
            <person name="Huang K.C."/>
            <person name="Fischbach M.A."/>
        </authorList>
    </citation>
    <scope>NUCLEOTIDE SEQUENCE</scope>
    <source>
        <strain evidence="3">AP11</strain>
    </source>
</reference>
<name>A0ABY5UYS0_9BACT</name>
<organism evidence="3 4">
    <name type="scientific">Alistipes ihumii AP11</name>
    <dbReference type="NCBI Taxonomy" id="1211813"/>
    <lineage>
        <taxon>Bacteria</taxon>
        <taxon>Pseudomonadati</taxon>
        <taxon>Bacteroidota</taxon>
        <taxon>Bacteroidia</taxon>
        <taxon>Bacteroidales</taxon>
        <taxon>Rikenellaceae</taxon>
        <taxon>Alistipes</taxon>
    </lineage>
</organism>
<evidence type="ECO:0000256" key="1">
    <source>
        <dbReference type="SAM" id="SignalP"/>
    </source>
</evidence>
<dbReference type="RefSeq" id="WP_034282830.1">
    <property type="nucleotide sequence ID" value="NZ_CAPH01000009.1"/>
</dbReference>
<protein>
    <submittedName>
        <fullName evidence="3">Acetylxylan esterase</fullName>
    </submittedName>
</protein>
<evidence type="ECO:0000313" key="3">
    <source>
        <dbReference type="EMBL" id="UWN57037.1"/>
    </source>
</evidence>
<gene>
    <name evidence="3" type="ORF">NQ491_10370</name>
</gene>
<proteinExistence type="predicted"/>
<dbReference type="InterPro" id="IPR039069">
    <property type="entry name" value="CE7"/>
</dbReference>
<feature type="signal peptide" evidence="1">
    <location>
        <begin position="1"/>
        <end position="21"/>
    </location>
</feature>
<feature type="domain" description="Acetyl xylan esterase" evidence="2">
    <location>
        <begin position="135"/>
        <end position="415"/>
    </location>
</feature>
<dbReference type="InterPro" id="IPR029058">
    <property type="entry name" value="AB_hydrolase_fold"/>
</dbReference>
<dbReference type="InterPro" id="IPR008391">
    <property type="entry name" value="AXE1_dom"/>
</dbReference>
<sequence>MRRNLLLTAILTVFAVAAVSAQSQMNEADGYRLLVAPDRADGSYGRGDEVRFLVSFEKDGAPVADGELTWEVTKDSWKPKTSGVARVSDGRAVIGGHELDEPGFLQCRVKFVTPQGHELRAMAGAGVDKLLIGPSMPEPKDFMSYWKRELKKQAKIPMNIRLTPAPSTDPGIAVFDVQADCEPGSFSAYLAYPKDAKPGTLPAMVTLNGAGVKSSRAWWAVSWAKDGLCVLDFNVHGLPNGEPDSYYADLENGPMFEYFLFGRDDRDSMFFHEMVMRLIRAIDVITAQPQWDGKTVMVHGCSQGGAQAVMAGCLDPRVDLVCAEIPAMCDHTGMAADRASGWPLLVECDGEGVPDARQLKAARYYDVVNFARHVTVPTYVTAGIIDSLCPPTTVYAMYNQLKGEKHMLEHPTTGHILTSQGEDFSRQAVREFVRRERDAER</sequence>
<evidence type="ECO:0000259" key="2">
    <source>
        <dbReference type="Pfam" id="PF05448"/>
    </source>
</evidence>
<dbReference type="PANTHER" id="PTHR40111">
    <property type="entry name" value="CEPHALOSPORIN-C DEACETYLASE"/>
    <property type="match status" value="1"/>
</dbReference>
<dbReference type="Gene3D" id="3.40.50.1820">
    <property type="entry name" value="alpha/beta hydrolase"/>
    <property type="match status" value="1"/>
</dbReference>
<dbReference type="PANTHER" id="PTHR40111:SF1">
    <property type="entry name" value="CEPHALOSPORIN-C DEACETYLASE"/>
    <property type="match status" value="1"/>
</dbReference>
<dbReference type="Pfam" id="PF05448">
    <property type="entry name" value="AXE1"/>
    <property type="match status" value="1"/>
</dbReference>
<dbReference type="GeneID" id="82892142"/>